<evidence type="ECO:0000313" key="1">
    <source>
        <dbReference type="Ensembl" id="ENSONIP00000061811.1"/>
    </source>
</evidence>
<dbReference type="GeneTree" id="ENSGT01140000283510"/>
<protein>
    <recommendedName>
        <fullName evidence="3">Ubiquitin-like domain-containing protein</fullName>
    </recommendedName>
</protein>
<dbReference type="Ensembl" id="ENSONIT00000088858.1">
    <property type="protein sequence ID" value="ENSONIP00000061811.1"/>
    <property type="gene ID" value="ENSONIG00000032044.1"/>
</dbReference>
<dbReference type="SUPFAM" id="SSF54236">
    <property type="entry name" value="Ubiquitin-like"/>
    <property type="match status" value="1"/>
</dbReference>
<keyword evidence="2" id="KW-1185">Reference proteome</keyword>
<organism evidence="1 2">
    <name type="scientific">Oreochromis niloticus</name>
    <name type="common">Nile tilapia</name>
    <name type="synonym">Tilapia nilotica</name>
    <dbReference type="NCBI Taxonomy" id="8128"/>
    <lineage>
        <taxon>Eukaryota</taxon>
        <taxon>Metazoa</taxon>
        <taxon>Chordata</taxon>
        <taxon>Craniata</taxon>
        <taxon>Vertebrata</taxon>
        <taxon>Euteleostomi</taxon>
        <taxon>Actinopterygii</taxon>
        <taxon>Neopterygii</taxon>
        <taxon>Teleostei</taxon>
        <taxon>Neoteleostei</taxon>
        <taxon>Acanthomorphata</taxon>
        <taxon>Ovalentaria</taxon>
        <taxon>Cichlomorphae</taxon>
        <taxon>Cichliformes</taxon>
        <taxon>Cichlidae</taxon>
        <taxon>African cichlids</taxon>
        <taxon>Pseudocrenilabrinae</taxon>
        <taxon>Oreochromini</taxon>
        <taxon>Oreochromis</taxon>
    </lineage>
</organism>
<name>A0A669DTB5_ORENI</name>
<reference evidence="1" key="3">
    <citation type="submission" date="2025-09" db="UniProtKB">
        <authorList>
            <consortium name="Ensembl"/>
        </authorList>
    </citation>
    <scope>IDENTIFICATION</scope>
</reference>
<sequence>MEKIYQVKVFGIDGEMKVIDLQPVKLCSTSAEFNRLTVKDLKEKISVSEKNLQMIFASQRLEGDDTQLCLYGIQHLSVIQFVVKVYGGGSFFF</sequence>
<dbReference type="AlphaFoldDB" id="A0A669DTB5"/>
<reference evidence="2" key="1">
    <citation type="submission" date="2012-01" db="EMBL/GenBank/DDBJ databases">
        <title>The Genome Sequence of Oreochromis niloticus (Nile Tilapia).</title>
        <authorList>
            <consortium name="Broad Institute Genome Assembly Team"/>
            <consortium name="Broad Institute Sequencing Platform"/>
            <person name="Di Palma F."/>
            <person name="Johnson J."/>
            <person name="Lander E.S."/>
            <person name="Lindblad-Toh K."/>
        </authorList>
    </citation>
    <scope>NUCLEOTIDE SEQUENCE [LARGE SCALE GENOMIC DNA]</scope>
</reference>
<dbReference type="Proteomes" id="UP000005207">
    <property type="component" value="Linkage group LG3"/>
</dbReference>
<dbReference type="Gene3D" id="3.10.20.90">
    <property type="entry name" value="Phosphatidylinositol 3-kinase Catalytic Subunit, Chain A, domain 1"/>
    <property type="match status" value="1"/>
</dbReference>
<evidence type="ECO:0008006" key="3">
    <source>
        <dbReference type="Google" id="ProtNLM"/>
    </source>
</evidence>
<dbReference type="InterPro" id="IPR029071">
    <property type="entry name" value="Ubiquitin-like_domsf"/>
</dbReference>
<accession>A0A669DTB5</accession>
<evidence type="ECO:0000313" key="2">
    <source>
        <dbReference type="Proteomes" id="UP000005207"/>
    </source>
</evidence>
<dbReference type="CDD" id="cd17039">
    <property type="entry name" value="Ubl_ubiquitin_like"/>
    <property type="match status" value="1"/>
</dbReference>
<proteinExistence type="predicted"/>
<reference evidence="1" key="2">
    <citation type="submission" date="2025-08" db="UniProtKB">
        <authorList>
            <consortium name="Ensembl"/>
        </authorList>
    </citation>
    <scope>IDENTIFICATION</scope>
</reference>